<feature type="compositionally biased region" description="Acidic residues" evidence="1">
    <location>
        <begin position="58"/>
        <end position="70"/>
    </location>
</feature>
<keyword evidence="3" id="KW-1185">Reference proteome</keyword>
<gene>
    <name evidence="2" type="ORF">AVEN_128431_1</name>
</gene>
<sequence>MKTILFICLQAFFFEIIQCICRFYRIHRAVRRGYPWPGPNDPLNQEFDWIEFHDSESLDDDTESFNDESSDTIHDDNAYDNVHDGDESSDMENSNSIEIVPRDDSNAEPIRCTCSYYFTAVPQRVRFVWIDGDESNRADDDNYSSHGTPLRVHLESIDENESHRVDDDHYSFEGEDFDRMCEESNSNEKLDNYYYFFGEDFDRICNEIMSGCASEEEFESATFEFYPLEPFL</sequence>
<accession>A0A4Y2GKF0</accession>
<evidence type="ECO:0000256" key="1">
    <source>
        <dbReference type="SAM" id="MobiDB-lite"/>
    </source>
</evidence>
<dbReference type="Proteomes" id="UP000499080">
    <property type="component" value="Unassembled WGS sequence"/>
</dbReference>
<organism evidence="2 3">
    <name type="scientific">Araneus ventricosus</name>
    <name type="common">Orbweaver spider</name>
    <name type="synonym">Epeira ventricosa</name>
    <dbReference type="NCBI Taxonomy" id="182803"/>
    <lineage>
        <taxon>Eukaryota</taxon>
        <taxon>Metazoa</taxon>
        <taxon>Ecdysozoa</taxon>
        <taxon>Arthropoda</taxon>
        <taxon>Chelicerata</taxon>
        <taxon>Arachnida</taxon>
        <taxon>Araneae</taxon>
        <taxon>Araneomorphae</taxon>
        <taxon>Entelegynae</taxon>
        <taxon>Araneoidea</taxon>
        <taxon>Araneidae</taxon>
        <taxon>Araneus</taxon>
    </lineage>
</organism>
<feature type="region of interest" description="Disordered" evidence="1">
    <location>
        <begin position="58"/>
        <end position="94"/>
    </location>
</feature>
<evidence type="ECO:0000313" key="3">
    <source>
        <dbReference type="Proteomes" id="UP000499080"/>
    </source>
</evidence>
<comment type="caution">
    <text evidence="2">The sequence shown here is derived from an EMBL/GenBank/DDBJ whole genome shotgun (WGS) entry which is preliminary data.</text>
</comment>
<dbReference type="EMBL" id="BGPR01001411">
    <property type="protein sequence ID" value="GBM53266.1"/>
    <property type="molecule type" value="Genomic_DNA"/>
</dbReference>
<protein>
    <submittedName>
        <fullName evidence="2">Uncharacterized protein</fullName>
    </submittedName>
</protein>
<proteinExistence type="predicted"/>
<evidence type="ECO:0000313" key="2">
    <source>
        <dbReference type="EMBL" id="GBM53266.1"/>
    </source>
</evidence>
<feature type="compositionally biased region" description="Basic and acidic residues" evidence="1">
    <location>
        <begin position="71"/>
        <end position="86"/>
    </location>
</feature>
<reference evidence="2 3" key="1">
    <citation type="journal article" date="2019" name="Sci. Rep.">
        <title>Orb-weaving spider Araneus ventricosus genome elucidates the spidroin gene catalogue.</title>
        <authorList>
            <person name="Kono N."/>
            <person name="Nakamura H."/>
            <person name="Ohtoshi R."/>
            <person name="Moran D.A.P."/>
            <person name="Shinohara A."/>
            <person name="Yoshida Y."/>
            <person name="Fujiwara M."/>
            <person name="Mori M."/>
            <person name="Tomita M."/>
            <person name="Arakawa K."/>
        </authorList>
    </citation>
    <scope>NUCLEOTIDE SEQUENCE [LARGE SCALE GENOMIC DNA]</scope>
</reference>
<dbReference type="AlphaFoldDB" id="A0A4Y2GKF0"/>
<name>A0A4Y2GKF0_ARAVE</name>